<organism evidence="8 9">
    <name type="scientific">Allisonella histaminiformans</name>
    <dbReference type="NCBI Taxonomy" id="209880"/>
    <lineage>
        <taxon>Bacteria</taxon>
        <taxon>Bacillati</taxon>
        <taxon>Bacillota</taxon>
        <taxon>Negativicutes</taxon>
        <taxon>Veillonellales</taxon>
        <taxon>Veillonellaceae</taxon>
        <taxon>Allisonella</taxon>
    </lineage>
</organism>
<evidence type="ECO:0000256" key="2">
    <source>
        <dbReference type="ARBA" id="ARBA00010876"/>
    </source>
</evidence>
<dbReference type="NCBIfam" id="TIGR00005">
    <property type="entry name" value="rluA_subfam"/>
    <property type="match status" value="1"/>
</dbReference>
<proteinExistence type="inferred from homology"/>
<dbReference type="GO" id="GO:0009982">
    <property type="term" value="F:pseudouridine synthase activity"/>
    <property type="evidence" value="ECO:0007669"/>
    <property type="project" value="InterPro"/>
</dbReference>
<dbReference type="PROSITE" id="PS01129">
    <property type="entry name" value="PSI_RLU"/>
    <property type="match status" value="1"/>
</dbReference>
<keyword evidence="5" id="KW-0694">RNA-binding</keyword>
<comment type="similarity">
    <text evidence="2 6">Belongs to the pseudouridine synthase RluA family.</text>
</comment>
<comment type="catalytic activity">
    <reaction evidence="1 6">
        <text>a uridine in RNA = a pseudouridine in RNA</text>
        <dbReference type="Rhea" id="RHEA:48348"/>
        <dbReference type="Rhea" id="RHEA-COMP:12068"/>
        <dbReference type="Rhea" id="RHEA-COMP:12069"/>
        <dbReference type="ChEBI" id="CHEBI:65314"/>
        <dbReference type="ChEBI" id="CHEBI:65315"/>
    </reaction>
</comment>
<accession>A0A1G5UUF4</accession>
<feature type="active site" evidence="4">
    <location>
        <position position="129"/>
    </location>
</feature>
<dbReference type="GO" id="GO:0003723">
    <property type="term" value="F:RNA binding"/>
    <property type="evidence" value="ECO:0007669"/>
    <property type="project" value="UniProtKB-KW"/>
</dbReference>
<dbReference type="Gene3D" id="3.30.2350.10">
    <property type="entry name" value="Pseudouridine synthase"/>
    <property type="match status" value="1"/>
</dbReference>
<dbReference type="InterPro" id="IPR006224">
    <property type="entry name" value="PsdUridine_synth_RluA-like_CS"/>
</dbReference>
<evidence type="ECO:0000256" key="3">
    <source>
        <dbReference type="ARBA" id="ARBA00023235"/>
    </source>
</evidence>
<dbReference type="PANTHER" id="PTHR21600">
    <property type="entry name" value="MITOCHONDRIAL RNA PSEUDOURIDINE SYNTHASE"/>
    <property type="match status" value="1"/>
</dbReference>
<dbReference type="RefSeq" id="WP_091362658.1">
    <property type="nucleotide sequence ID" value="NZ_FMXA01000003.1"/>
</dbReference>
<dbReference type="InterPro" id="IPR020103">
    <property type="entry name" value="PsdUridine_synth_cat_dom_sf"/>
</dbReference>
<dbReference type="OrthoDB" id="9807829at2"/>
<dbReference type="SUPFAM" id="SSF55174">
    <property type="entry name" value="Alpha-L RNA-binding motif"/>
    <property type="match status" value="1"/>
</dbReference>
<evidence type="ECO:0000256" key="4">
    <source>
        <dbReference type="PIRSR" id="PIRSR606225-1"/>
    </source>
</evidence>
<dbReference type="InterPro" id="IPR036986">
    <property type="entry name" value="S4_RNA-bd_sf"/>
</dbReference>
<dbReference type="GO" id="GO:0006396">
    <property type="term" value="P:RNA processing"/>
    <property type="evidence" value="ECO:0007669"/>
    <property type="project" value="UniProtKB-ARBA"/>
</dbReference>
<dbReference type="Gene3D" id="3.10.290.10">
    <property type="entry name" value="RNA-binding S4 domain"/>
    <property type="match status" value="1"/>
</dbReference>
<dbReference type="InterPro" id="IPR006225">
    <property type="entry name" value="PsdUridine_synth_RluC/D"/>
</dbReference>
<gene>
    <name evidence="8" type="ORF">SAMN02910343_00077</name>
</gene>
<dbReference type="GO" id="GO:0001522">
    <property type="term" value="P:pseudouridine synthesis"/>
    <property type="evidence" value="ECO:0007669"/>
    <property type="project" value="InterPro"/>
</dbReference>
<evidence type="ECO:0000256" key="5">
    <source>
        <dbReference type="PROSITE-ProRule" id="PRU00182"/>
    </source>
</evidence>
<dbReference type="PANTHER" id="PTHR21600:SF83">
    <property type="entry name" value="PSEUDOURIDYLATE SYNTHASE RPUSD4, MITOCHONDRIAL"/>
    <property type="match status" value="1"/>
</dbReference>
<evidence type="ECO:0000256" key="6">
    <source>
        <dbReference type="RuleBase" id="RU362028"/>
    </source>
</evidence>
<evidence type="ECO:0000256" key="1">
    <source>
        <dbReference type="ARBA" id="ARBA00000073"/>
    </source>
</evidence>
<comment type="function">
    <text evidence="6">Responsible for synthesis of pseudouridine from uracil.</text>
</comment>
<evidence type="ECO:0000313" key="8">
    <source>
        <dbReference type="EMBL" id="SDA37274.1"/>
    </source>
</evidence>
<feature type="domain" description="Pseudouridine synthase RsuA/RluA-like" evidence="7">
    <location>
        <begin position="84"/>
        <end position="235"/>
    </location>
</feature>
<dbReference type="PROSITE" id="PS50889">
    <property type="entry name" value="S4"/>
    <property type="match status" value="1"/>
</dbReference>
<dbReference type="CDD" id="cd00165">
    <property type="entry name" value="S4"/>
    <property type="match status" value="1"/>
</dbReference>
<evidence type="ECO:0000259" key="7">
    <source>
        <dbReference type="Pfam" id="PF00849"/>
    </source>
</evidence>
<dbReference type="Pfam" id="PF00849">
    <property type="entry name" value="PseudoU_synth_2"/>
    <property type="match status" value="1"/>
</dbReference>
<dbReference type="EMBL" id="FMXA01000003">
    <property type="protein sequence ID" value="SDA37274.1"/>
    <property type="molecule type" value="Genomic_DNA"/>
</dbReference>
<dbReference type="CDD" id="cd02869">
    <property type="entry name" value="PseudoU_synth_RluA_like"/>
    <property type="match status" value="1"/>
</dbReference>
<keyword evidence="9" id="KW-1185">Reference proteome</keyword>
<protein>
    <recommendedName>
        <fullName evidence="6">Pseudouridine synthase</fullName>
        <ecNumber evidence="6">5.4.99.-</ecNumber>
    </recommendedName>
</protein>
<name>A0A1G5UUF4_9FIRM</name>
<dbReference type="GO" id="GO:0140098">
    <property type="term" value="F:catalytic activity, acting on RNA"/>
    <property type="evidence" value="ECO:0007669"/>
    <property type="project" value="UniProtKB-ARBA"/>
</dbReference>
<keyword evidence="3 6" id="KW-0413">Isomerase</keyword>
<sequence>MKEFTVGKKDDGLRVDRFLMNRMPEHSKMFLLKAIKTKKIRVNGKHPKKDDRVHSGDKVVSYILNEGRKKERTCHFSVVYEDKYVIIVNKEAGILSEDLTGKTDSTLENEVNDWLKERGERARLCHRIDYNTSGLVVLAKNRHSLDVLNRMFKERRVKKTYVCIVSGCPEKKEGRLEHYLTKNARESLVHVSERPSASAKTASMEYRVLASNGKLSLVECRLETGRTHQIRCQMAFTGHPLLGDNKYGKKNLNKEYHENRQLLCSCRIAFPDVIHDPELSCLQGKTFQIKDIAFVNRYFPGCL</sequence>
<dbReference type="STRING" id="209880.SAMN02910343_00077"/>
<evidence type="ECO:0000313" key="9">
    <source>
        <dbReference type="Proteomes" id="UP000199689"/>
    </source>
</evidence>
<dbReference type="EC" id="5.4.99.-" evidence="6"/>
<dbReference type="Proteomes" id="UP000199689">
    <property type="component" value="Unassembled WGS sequence"/>
</dbReference>
<dbReference type="InterPro" id="IPR006145">
    <property type="entry name" value="PsdUridine_synth_RsuA/RluA"/>
</dbReference>
<reference evidence="8 9" key="1">
    <citation type="submission" date="2016-10" db="EMBL/GenBank/DDBJ databases">
        <authorList>
            <person name="de Groot N.N."/>
        </authorList>
    </citation>
    <scope>NUCLEOTIDE SEQUENCE [LARGE SCALE GENOMIC DNA]</scope>
    <source>
        <strain evidence="8 9">DSM 15230</strain>
    </source>
</reference>
<dbReference type="InterPro" id="IPR050188">
    <property type="entry name" value="RluA_PseudoU_synthase"/>
</dbReference>
<dbReference type="SUPFAM" id="SSF55120">
    <property type="entry name" value="Pseudouridine synthase"/>
    <property type="match status" value="1"/>
</dbReference>
<dbReference type="AlphaFoldDB" id="A0A1G5UUF4"/>
<dbReference type="GeneID" id="87755133"/>